<evidence type="ECO:0000259" key="1">
    <source>
        <dbReference type="Pfam" id="PF03478"/>
    </source>
</evidence>
<dbReference type="InterPro" id="IPR050942">
    <property type="entry name" value="F-box_BR-signaling"/>
</dbReference>
<reference evidence="2" key="2">
    <citation type="submission" date="2023-06" db="EMBL/GenBank/DDBJ databases">
        <authorList>
            <person name="Swenson N.G."/>
            <person name="Wegrzyn J.L."/>
            <person name="Mcevoy S.L."/>
        </authorList>
    </citation>
    <scope>NUCLEOTIDE SEQUENCE</scope>
    <source>
        <strain evidence="2">NS2018</strain>
        <tissue evidence="2">Leaf</tissue>
    </source>
</reference>
<dbReference type="InterPro" id="IPR005174">
    <property type="entry name" value="KIB1-4_b-propeller"/>
</dbReference>
<protein>
    <recommendedName>
        <fullName evidence="1">KIB1-4 beta-propeller domain-containing protein</fullName>
    </recommendedName>
</protein>
<keyword evidence="3" id="KW-1185">Reference proteome</keyword>
<sequence>MKEVLAFCRPDDKCWKYSRYFDGGRLEDAVFYKCEFYAVNYLGHIFHLDCNIGAARKLSCLLPIEILERVHHNYLVELDGNLLVVLRYTRGEFTSGFQVYELNWVEKVWINVKNIGNNAILLGKSSSISLPINHLRNFKANCIYFLWDNLTGSYRATDVANY</sequence>
<organism evidence="2 3">
    <name type="scientific">Acer saccharum</name>
    <name type="common">Sugar maple</name>
    <dbReference type="NCBI Taxonomy" id="4024"/>
    <lineage>
        <taxon>Eukaryota</taxon>
        <taxon>Viridiplantae</taxon>
        <taxon>Streptophyta</taxon>
        <taxon>Embryophyta</taxon>
        <taxon>Tracheophyta</taxon>
        <taxon>Spermatophyta</taxon>
        <taxon>Magnoliopsida</taxon>
        <taxon>eudicotyledons</taxon>
        <taxon>Gunneridae</taxon>
        <taxon>Pentapetalae</taxon>
        <taxon>rosids</taxon>
        <taxon>malvids</taxon>
        <taxon>Sapindales</taxon>
        <taxon>Sapindaceae</taxon>
        <taxon>Hippocastanoideae</taxon>
        <taxon>Acereae</taxon>
        <taxon>Acer</taxon>
    </lineage>
</organism>
<proteinExistence type="predicted"/>
<evidence type="ECO:0000313" key="3">
    <source>
        <dbReference type="Proteomes" id="UP001168877"/>
    </source>
</evidence>
<evidence type="ECO:0000313" key="2">
    <source>
        <dbReference type="EMBL" id="KAK0607574.1"/>
    </source>
</evidence>
<dbReference type="PANTHER" id="PTHR44259:SF15">
    <property type="entry name" value="F-BOX PROTEIN KIB2-RELATED"/>
    <property type="match status" value="1"/>
</dbReference>
<dbReference type="Pfam" id="PF03478">
    <property type="entry name" value="Beta-prop_KIB1-4"/>
    <property type="match status" value="1"/>
</dbReference>
<dbReference type="PANTHER" id="PTHR44259">
    <property type="entry name" value="OS07G0183000 PROTEIN-RELATED"/>
    <property type="match status" value="1"/>
</dbReference>
<dbReference type="EMBL" id="JAUESC010000001">
    <property type="protein sequence ID" value="KAK0607574.1"/>
    <property type="molecule type" value="Genomic_DNA"/>
</dbReference>
<accession>A0AA39TQ33</accession>
<gene>
    <name evidence="2" type="ORF">LWI29_016908</name>
</gene>
<dbReference type="Proteomes" id="UP001168877">
    <property type="component" value="Unassembled WGS sequence"/>
</dbReference>
<feature type="domain" description="KIB1-4 beta-propeller" evidence="1">
    <location>
        <begin position="4"/>
        <end position="155"/>
    </location>
</feature>
<reference evidence="2" key="1">
    <citation type="journal article" date="2022" name="Plant J.">
        <title>Strategies of tolerance reflected in two North American maple genomes.</title>
        <authorList>
            <person name="McEvoy S.L."/>
            <person name="Sezen U.U."/>
            <person name="Trouern-Trend A."/>
            <person name="McMahon S.M."/>
            <person name="Schaberg P.G."/>
            <person name="Yang J."/>
            <person name="Wegrzyn J.L."/>
            <person name="Swenson N.G."/>
        </authorList>
    </citation>
    <scope>NUCLEOTIDE SEQUENCE</scope>
    <source>
        <strain evidence="2">NS2018</strain>
    </source>
</reference>
<name>A0AA39TQ33_ACESA</name>
<comment type="caution">
    <text evidence="2">The sequence shown here is derived from an EMBL/GenBank/DDBJ whole genome shotgun (WGS) entry which is preliminary data.</text>
</comment>
<dbReference type="AlphaFoldDB" id="A0AA39TQ33"/>